<dbReference type="InterPro" id="IPR036097">
    <property type="entry name" value="HisK_dim/P_sf"/>
</dbReference>
<evidence type="ECO:0000313" key="12">
    <source>
        <dbReference type="Proteomes" id="UP000306229"/>
    </source>
</evidence>
<keyword evidence="9" id="KW-1133">Transmembrane helix</keyword>
<dbReference type="PRINTS" id="PR00344">
    <property type="entry name" value="BCTRLSENSOR"/>
</dbReference>
<dbReference type="Gene3D" id="1.10.287.130">
    <property type="match status" value="1"/>
</dbReference>
<organism evidence="11 12">
    <name type="scientific">Aureibaculum algae</name>
    <dbReference type="NCBI Taxonomy" id="2584122"/>
    <lineage>
        <taxon>Bacteria</taxon>
        <taxon>Pseudomonadati</taxon>
        <taxon>Bacteroidota</taxon>
        <taxon>Flavobacteriia</taxon>
        <taxon>Flavobacteriales</taxon>
        <taxon>Flavobacteriaceae</taxon>
        <taxon>Aureibaculum</taxon>
    </lineage>
</organism>
<gene>
    <name evidence="11" type="ORF">FF125_01910</name>
</gene>
<dbReference type="InterPro" id="IPR005467">
    <property type="entry name" value="His_kinase_dom"/>
</dbReference>
<dbReference type="CDD" id="cd00082">
    <property type="entry name" value="HisKA"/>
    <property type="match status" value="1"/>
</dbReference>
<name>A0A5B7TQ43_9FLAO</name>
<dbReference type="AlphaFoldDB" id="A0A5B7TQ43"/>
<dbReference type="InterPro" id="IPR003661">
    <property type="entry name" value="HisK_dim/P_dom"/>
</dbReference>
<feature type="transmembrane region" description="Helical" evidence="9">
    <location>
        <begin position="12"/>
        <end position="33"/>
    </location>
</feature>
<dbReference type="InterPro" id="IPR036890">
    <property type="entry name" value="HATPase_C_sf"/>
</dbReference>
<evidence type="ECO:0000256" key="6">
    <source>
        <dbReference type="ARBA" id="ARBA00022777"/>
    </source>
</evidence>
<dbReference type="SMART" id="SM00387">
    <property type="entry name" value="HATPase_c"/>
    <property type="match status" value="1"/>
</dbReference>
<dbReference type="PROSITE" id="PS50109">
    <property type="entry name" value="HIS_KIN"/>
    <property type="match status" value="1"/>
</dbReference>
<keyword evidence="9" id="KW-0812">Transmembrane</keyword>
<evidence type="ECO:0000256" key="5">
    <source>
        <dbReference type="ARBA" id="ARBA00022741"/>
    </source>
</evidence>
<accession>A0A5B7TQ43</accession>
<dbReference type="InterPro" id="IPR004358">
    <property type="entry name" value="Sig_transdc_His_kin-like_C"/>
</dbReference>
<dbReference type="EMBL" id="CP040749">
    <property type="protein sequence ID" value="QCX37256.1"/>
    <property type="molecule type" value="Genomic_DNA"/>
</dbReference>
<keyword evidence="6 11" id="KW-0418">Kinase</keyword>
<keyword evidence="5" id="KW-0547">Nucleotide-binding</keyword>
<keyword evidence="12" id="KW-1185">Reference proteome</keyword>
<keyword evidence="4" id="KW-0808">Transferase</keyword>
<evidence type="ECO:0000256" key="4">
    <source>
        <dbReference type="ARBA" id="ARBA00022679"/>
    </source>
</evidence>
<dbReference type="EC" id="2.7.13.3" evidence="2"/>
<evidence type="ECO:0000256" key="1">
    <source>
        <dbReference type="ARBA" id="ARBA00000085"/>
    </source>
</evidence>
<evidence type="ECO:0000313" key="11">
    <source>
        <dbReference type="EMBL" id="QCX37256.1"/>
    </source>
</evidence>
<sequence>MNLPFSKNIIRWILIIAAFLLVALILWNTNTFFKNFKQEERNKMEILAAALKKLNAVDLDDLDRDLSLENEIIQSNKNIPMILTTEGNLIKGWANLNLKDKNTSYNDLPDKDRMYLANQLAEMENENNRLAITYDSLSGPTTDYIYYRNSDLLFKLRYYPLALLLILCLFGIIIYLVFKSTKVAEQNKLWAGMAKETAHQIGTPLSSLLGWVEILRMDNTDENTVMEIEKDIERLNTIANRFSKIGSIPKLTRHNIVLETKKSFDYYSSRSSKLIDYHFDTDEDVKIYAMINQQLFSWVIENLVKNAIDAMQGKGTLRIKVFSKDGKYVFVQVSDTGKGIPKNIYRKIFEPGFTTKRRGWGLGLSLTKRIMEDYHDGRIIVEKSEIGVGTTMSVMLKEL</sequence>
<evidence type="ECO:0000256" key="2">
    <source>
        <dbReference type="ARBA" id="ARBA00012438"/>
    </source>
</evidence>
<dbReference type="OrthoDB" id="9815750at2"/>
<comment type="catalytic activity">
    <reaction evidence="1">
        <text>ATP + protein L-histidine = ADP + protein N-phospho-L-histidine.</text>
        <dbReference type="EC" id="2.7.13.3"/>
    </reaction>
</comment>
<dbReference type="Proteomes" id="UP000306229">
    <property type="component" value="Chromosome"/>
</dbReference>
<evidence type="ECO:0000256" key="7">
    <source>
        <dbReference type="ARBA" id="ARBA00022840"/>
    </source>
</evidence>
<dbReference type="RefSeq" id="WP_138948201.1">
    <property type="nucleotide sequence ID" value="NZ_CP040749.1"/>
</dbReference>
<keyword evidence="8" id="KW-0902">Two-component regulatory system</keyword>
<proteinExistence type="predicted"/>
<feature type="transmembrane region" description="Helical" evidence="9">
    <location>
        <begin position="158"/>
        <end position="178"/>
    </location>
</feature>
<dbReference type="PANTHER" id="PTHR43065:SF10">
    <property type="entry name" value="PEROXIDE STRESS-ACTIVATED HISTIDINE KINASE MAK3"/>
    <property type="match status" value="1"/>
</dbReference>
<reference evidence="11 12" key="1">
    <citation type="submission" date="2019-05" db="EMBL/GenBank/DDBJ databases">
        <title>Algicella ahnfeltiae gen. nov., sp. nov., a novel marine bacterium of the family Flavobacteriaceae isolated from a red alga.</title>
        <authorList>
            <person name="Nedashkovskaya O.I."/>
            <person name="Kukhlevskiy A.D."/>
            <person name="Kim S.-G."/>
            <person name="Zhukova N.V."/>
            <person name="Mikhailov V.V."/>
        </authorList>
    </citation>
    <scope>NUCLEOTIDE SEQUENCE [LARGE SCALE GENOMIC DNA]</scope>
    <source>
        <strain evidence="11 12">10Alg115</strain>
    </source>
</reference>
<dbReference type="Pfam" id="PF02518">
    <property type="entry name" value="HATPase_c"/>
    <property type="match status" value="1"/>
</dbReference>
<dbReference type="Gene3D" id="3.30.565.10">
    <property type="entry name" value="Histidine kinase-like ATPase, C-terminal domain"/>
    <property type="match status" value="1"/>
</dbReference>
<evidence type="ECO:0000256" key="3">
    <source>
        <dbReference type="ARBA" id="ARBA00022553"/>
    </source>
</evidence>
<dbReference type="GO" id="GO:0000155">
    <property type="term" value="F:phosphorelay sensor kinase activity"/>
    <property type="evidence" value="ECO:0007669"/>
    <property type="project" value="InterPro"/>
</dbReference>
<dbReference type="SUPFAM" id="SSF47384">
    <property type="entry name" value="Homodimeric domain of signal transducing histidine kinase"/>
    <property type="match status" value="1"/>
</dbReference>
<keyword evidence="7" id="KW-0067">ATP-binding</keyword>
<keyword evidence="9" id="KW-0472">Membrane</keyword>
<evidence type="ECO:0000259" key="10">
    <source>
        <dbReference type="PROSITE" id="PS50109"/>
    </source>
</evidence>
<dbReference type="SUPFAM" id="SSF55874">
    <property type="entry name" value="ATPase domain of HSP90 chaperone/DNA topoisomerase II/histidine kinase"/>
    <property type="match status" value="1"/>
</dbReference>
<evidence type="ECO:0000256" key="9">
    <source>
        <dbReference type="SAM" id="Phobius"/>
    </source>
</evidence>
<keyword evidence="3" id="KW-0597">Phosphoprotein</keyword>
<evidence type="ECO:0000256" key="8">
    <source>
        <dbReference type="ARBA" id="ARBA00023012"/>
    </source>
</evidence>
<dbReference type="Pfam" id="PF00512">
    <property type="entry name" value="HisKA"/>
    <property type="match status" value="1"/>
</dbReference>
<dbReference type="PANTHER" id="PTHR43065">
    <property type="entry name" value="SENSOR HISTIDINE KINASE"/>
    <property type="match status" value="1"/>
</dbReference>
<dbReference type="KEGG" id="fbe:FF125_01910"/>
<dbReference type="InterPro" id="IPR003594">
    <property type="entry name" value="HATPase_dom"/>
</dbReference>
<dbReference type="GO" id="GO:0005524">
    <property type="term" value="F:ATP binding"/>
    <property type="evidence" value="ECO:0007669"/>
    <property type="project" value="UniProtKB-KW"/>
</dbReference>
<feature type="domain" description="Histidine kinase" evidence="10">
    <location>
        <begin position="196"/>
        <end position="399"/>
    </location>
</feature>
<protein>
    <recommendedName>
        <fullName evidence="2">histidine kinase</fullName>
        <ecNumber evidence="2">2.7.13.3</ecNumber>
    </recommendedName>
</protein>